<dbReference type="EMBL" id="JBHSBI010000027">
    <property type="protein sequence ID" value="MFC4013416.1"/>
    <property type="molecule type" value="Genomic_DNA"/>
</dbReference>
<proteinExistence type="predicted"/>
<accession>A0ABV8GHJ9</accession>
<evidence type="ECO:0000313" key="2">
    <source>
        <dbReference type="Proteomes" id="UP001595851"/>
    </source>
</evidence>
<name>A0ABV8GHJ9_9ACTN</name>
<evidence type="ECO:0000313" key="1">
    <source>
        <dbReference type="EMBL" id="MFC4013416.1"/>
    </source>
</evidence>
<dbReference type="RefSeq" id="WP_379533280.1">
    <property type="nucleotide sequence ID" value="NZ_JBHSBI010000027.1"/>
</dbReference>
<comment type="caution">
    <text evidence="1">The sequence shown here is derived from an EMBL/GenBank/DDBJ whole genome shotgun (WGS) entry which is preliminary data.</text>
</comment>
<reference evidence="2" key="1">
    <citation type="journal article" date="2019" name="Int. J. Syst. Evol. Microbiol.">
        <title>The Global Catalogue of Microorganisms (GCM) 10K type strain sequencing project: providing services to taxonomists for standard genome sequencing and annotation.</title>
        <authorList>
            <consortium name="The Broad Institute Genomics Platform"/>
            <consortium name="The Broad Institute Genome Sequencing Center for Infectious Disease"/>
            <person name="Wu L."/>
            <person name="Ma J."/>
        </authorList>
    </citation>
    <scope>NUCLEOTIDE SEQUENCE [LARGE SCALE GENOMIC DNA]</scope>
    <source>
        <strain evidence="2">TBRC 1276</strain>
    </source>
</reference>
<keyword evidence="2" id="KW-1185">Reference proteome</keyword>
<sequence length="88" mass="9143">MADKPGKTETGRCCACGRTFTYDPGEVMTVLIDPQTGLPPGFSVLGTLRPAGPEAVARSADQPVCPACVDRAASLKAADDPPPFPTWP</sequence>
<gene>
    <name evidence="1" type="ORF">ACFOY2_39750</name>
</gene>
<protein>
    <submittedName>
        <fullName evidence="1">Uncharacterized protein</fullName>
    </submittedName>
</protein>
<dbReference type="Proteomes" id="UP001595851">
    <property type="component" value="Unassembled WGS sequence"/>
</dbReference>
<organism evidence="1 2">
    <name type="scientific">Nonomuraea purpurea</name>
    <dbReference type="NCBI Taxonomy" id="1849276"/>
    <lineage>
        <taxon>Bacteria</taxon>
        <taxon>Bacillati</taxon>
        <taxon>Actinomycetota</taxon>
        <taxon>Actinomycetes</taxon>
        <taxon>Streptosporangiales</taxon>
        <taxon>Streptosporangiaceae</taxon>
        <taxon>Nonomuraea</taxon>
    </lineage>
</organism>